<proteinExistence type="predicted"/>
<accession>A0A6C6Z0L9</accession>
<dbReference type="KEGG" id="spq:SPAB_01689"/>
<protein>
    <submittedName>
        <fullName evidence="1">Uncharacterized protein</fullName>
    </submittedName>
</protein>
<gene>
    <name evidence="1" type="ordered locus">SPAB_01689</name>
</gene>
<reference evidence="1 2" key="1">
    <citation type="submission" date="2007-11" db="EMBL/GenBank/DDBJ databases">
        <authorList>
            <consortium name="The Salmonella enterica serovar Paratyphi B Genome Sequencing Project"/>
            <person name="McClelland M."/>
            <person name="Sanderson E.K."/>
            <person name="Porwollik S."/>
            <person name="Spieth J."/>
            <person name="Clifton W.S."/>
            <person name="Fulton R."/>
            <person name="Cordes M."/>
            <person name="Wollam A."/>
            <person name="Shah N."/>
            <person name="Pepin K."/>
            <person name="Bhonagiri V."/>
            <person name="Nash W."/>
            <person name="Johnson M."/>
            <person name="Thiruvilangam P."/>
            <person name="Wilson R."/>
        </authorList>
    </citation>
    <scope>NUCLEOTIDE SEQUENCE [LARGE SCALE GENOMIC DNA]</scope>
    <source>
        <strain evidence="2">ATCC BAA-1250 / SPB7</strain>
    </source>
</reference>
<evidence type="ECO:0000313" key="2">
    <source>
        <dbReference type="Proteomes" id="UP000008556"/>
    </source>
</evidence>
<sequence>MRCSTFEYLLRMLAGRSPSPPTPAYFFMIFLNSK</sequence>
<dbReference type="EMBL" id="CP000886">
    <property type="protein sequence ID" value="ABX67083.1"/>
    <property type="molecule type" value="Genomic_DNA"/>
</dbReference>
<dbReference type="AlphaFoldDB" id="A0A6C6Z0L9"/>
<name>A0A6C6Z0L9_SALPB</name>
<dbReference type="Proteomes" id="UP000008556">
    <property type="component" value="Chromosome"/>
</dbReference>
<evidence type="ECO:0000313" key="1">
    <source>
        <dbReference type="EMBL" id="ABX67083.1"/>
    </source>
</evidence>
<organism evidence="1 2">
    <name type="scientific">Salmonella paratyphi B (strain ATCC BAA-1250 / SPB7)</name>
    <dbReference type="NCBI Taxonomy" id="1016998"/>
    <lineage>
        <taxon>Bacteria</taxon>
        <taxon>Pseudomonadati</taxon>
        <taxon>Pseudomonadota</taxon>
        <taxon>Gammaproteobacteria</taxon>
        <taxon>Enterobacterales</taxon>
        <taxon>Enterobacteriaceae</taxon>
        <taxon>Salmonella</taxon>
    </lineage>
</organism>